<comment type="caution">
    <text evidence="2">The sequence shown here is derived from an EMBL/GenBank/DDBJ whole genome shotgun (WGS) entry which is preliminary data.</text>
</comment>
<dbReference type="STRING" id="472963.BKP45_14260"/>
<proteinExistence type="predicted"/>
<feature type="transmembrane region" description="Helical" evidence="1">
    <location>
        <begin position="16"/>
        <end position="33"/>
    </location>
</feature>
<evidence type="ECO:0000313" key="3">
    <source>
        <dbReference type="Proteomes" id="UP000180057"/>
    </source>
</evidence>
<name>A0A1S2M3K1_9BACI</name>
<dbReference type="EMBL" id="MLQS01000020">
    <property type="protein sequence ID" value="OIJ19166.1"/>
    <property type="molecule type" value="Genomic_DNA"/>
</dbReference>
<dbReference type="Proteomes" id="UP000180057">
    <property type="component" value="Unassembled WGS sequence"/>
</dbReference>
<sequence length="61" mass="7243">MRSYLKKWLMDEKKSIIFFAVFAFFIYKVTFPLNPILTILGWLFFLYVASLLGKWLGNSNT</sequence>
<keyword evidence="3" id="KW-1185">Reference proteome</keyword>
<evidence type="ECO:0000256" key="1">
    <source>
        <dbReference type="SAM" id="Phobius"/>
    </source>
</evidence>
<organism evidence="2 3">
    <name type="scientific">Anaerobacillus alkalidiazotrophicus</name>
    <dbReference type="NCBI Taxonomy" id="472963"/>
    <lineage>
        <taxon>Bacteria</taxon>
        <taxon>Bacillati</taxon>
        <taxon>Bacillota</taxon>
        <taxon>Bacilli</taxon>
        <taxon>Bacillales</taxon>
        <taxon>Bacillaceae</taxon>
        <taxon>Anaerobacillus</taxon>
    </lineage>
</organism>
<gene>
    <name evidence="2" type="ORF">BKP45_14260</name>
</gene>
<evidence type="ECO:0000313" key="2">
    <source>
        <dbReference type="EMBL" id="OIJ19166.1"/>
    </source>
</evidence>
<dbReference type="RefSeq" id="WP_071390366.1">
    <property type="nucleotide sequence ID" value="NZ_MLQS01000020.1"/>
</dbReference>
<keyword evidence="1" id="KW-1133">Transmembrane helix</keyword>
<reference evidence="2 3" key="1">
    <citation type="submission" date="2016-10" db="EMBL/GenBank/DDBJ databases">
        <title>Draft genome sequences of four alkaliphilic bacteria belonging to the Anaerobacillus genus.</title>
        <authorList>
            <person name="Bassil N.M."/>
            <person name="Lloyd J.R."/>
        </authorList>
    </citation>
    <scope>NUCLEOTIDE SEQUENCE [LARGE SCALE GENOMIC DNA]</scope>
    <source>
        <strain evidence="2 3">DSM 22531</strain>
    </source>
</reference>
<accession>A0A1S2M3K1</accession>
<dbReference type="AlphaFoldDB" id="A0A1S2M3K1"/>
<keyword evidence="1" id="KW-0472">Membrane</keyword>
<keyword evidence="1" id="KW-0812">Transmembrane</keyword>
<protein>
    <submittedName>
        <fullName evidence="2">Uncharacterized protein</fullName>
    </submittedName>
</protein>